<dbReference type="Gene3D" id="1.10.8.1060">
    <property type="entry name" value="Corynebacterium glutamicum thioredoxin-dependent arsenate reductase, N-terminal domain"/>
    <property type="match status" value="1"/>
</dbReference>
<dbReference type="NCBIfam" id="NF046112">
    <property type="entry name" value="MSMEG_6209_Nter"/>
    <property type="match status" value="1"/>
</dbReference>
<evidence type="ECO:0000313" key="2">
    <source>
        <dbReference type="Proteomes" id="UP000663937"/>
    </source>
</evidence>
<sequence length="77" mass="8601">MENVDESQLIAQVTERLHGRFPDLAVETVRTAVLRAQLELDGREVRAFVPILVERAARESLASYARSIPARTARAGR</sequence>
<reference evidence="1" key="1">
    <citation type="submission" date="2021-03" db="EMBL/GenBank/DDBJ databases">
        <title>Pengzhenrongella sicca gen. nov., sp. nov., a new member of suborder Micrococcineae isolated from High-Arctic tundra soil.</title>
        <authorList>
            <person name="Peng F."/>
        </authorList>
    </citation>
    <scope>NUCLEOTIDE SEQUENCE</scope>
    <source>
        <strain evidence="1">LRZ-2</strain>
    </source>
</reference>
<dbReference type="RefSeq" id="WP_227424415.1">
    <property type="nucleotide sequence ID" value="NZ_CP071868.1"/>
</dbReference>
<evidence type="ECO:0000313" key="1">
    <source>
        <dbReference type="EMBL" id="QTE30099.1"/>
    </source>
</evidence>
<accession>A0A8A4ZGI0</accession>
<dbReference type="Proteomes" id="UP000663937">
    <property type="component" value="Chromosome"/>
</dbReference>
<organism evidence="1 2">
    <name type="scientific">Pengzhenrongella sicca</name>
    <dbReference type="NCBI Taxonomy" id="2819238"/>
    <lineage>
        <taxon>Bacteria</taxon>
        <taxon>Bacillati</taxon>
        <taxon>Actinomycetota</taxon>
        <taxon>Actinomycetes</taxon>
        <taxon>Micrococcales</taxon>
        <taxon>Pengzhenrongella</taxon>
    </lineage>
</organism>
<protein>
    <recommendedName>
        <fullName evidence="3">DUF3562 domain-containing protein</fullName>
    </recommendedName>
</protein>
<dbReference type="KEGG" id="psic:J4E96_03510"/>
<dbReference type="EMBL" id="CP071868">
    <property type="protein sequence ID" value="QTE30099.1"/>
    <property type="molecule type" value="Genomic_DNA"/>
</dbReference>
<evidence type="ECO:0008006" key="3">
    <source>
        <dbReference type="Google" id="ProtNLM"/>
    </source>
</evidence>
<dbReference type="AlphaFoldDB" id="A0A8A4ZGI0"/>
<keyword evidence="2" id="KW-1185">Reference proteome</keyword>
<gene>
    <name evidence="1" type="ORF">J4E96_03510</name>
</gene>
<proteinExistence type="predicted"/>
<name>A0A8A4ZGI0_9MICO</name>